<dbReference type="EMBL" id="KB095905">
    <property type="protein sequence ID" value="ESO09991.1"/>
    <property type="molecule type" value="Genomic_DNA"/>
</dbReference>
<dbReference type="HOGENOM" id="CLU_829702_0_0_1"/>
<sequence>MEENLTTVIKRVYQKMRSAINKRSKVQQDNADKVDQKIRKEEISHSNQNIGIKSEKMKPSKLKLYNSLRRESYLIAMTSMNVNADHHNSETPNCCNVNADHHNSETPNCCNVKFLNSKLEKSISTIDLSHYKNDQKKHTNIIKVDFEARKNRSLRLKSMAQTLSSIAEETSFNLHQIELDDCNDYKMFVKDNMNNINVTNNNLPKSTFNLVLDGRNPVRHSDDNKNLCGTSASFCSLASTFSSSTTPNYNETFCGSEDYCDMNATTDSSNSVFWLNSMNCSNCCTSENFRQEGTLEECVEYEDEVDELVLRNFMVKKLCESCGNSFTFMRILAYL</sequence>
<keyword evidence="3" id="KW-1185">Reference proteome</keyword>
<dbReference type="InParanoid" id="T1EZU5"/>
<dbReference type="Proteomes" id="UP000015101">
    <property type="component" value="Unassembled WGS sequence"/>
</dbReference>
<name>T1EZU5_HELRO</name>
<evidence type="ECO:0000313" key="1">
    <source>
        <dbReference type="EMBL" id="ESO09991.1"/>
    </source>
</evidence>
<gene>
    <name evidence="2" type="primary">20202095</name>
    <name evidence="1" type="ORF">HELRODRAFT_167826</name>
</gene>
<evidence type="ECO:0000313" key="2">
    <source>
        <dbReference type="EnsemblMetazoa" id="HelroP167826"/>
    </source>
</evidence>
<dbReference type="RefSeq" id="XP_009011805.1">
    <property type="nucleotide sequence ID" value="XM_009013557.1"/>
</dbReference>
<dbReference type="GeneID" id="20202095"/>
<proteinExistence type="predicted"/>
<dbReference type="AlphaFoldDB" id="T1EZU5"/>
<reference evidence="2" key="3">
    <citation type="submission" date="2015-06" db="UniProtKB">
        <authorList>
            <consortium name="EnsemblMetazoa"/>
        </authorList>
    </citation>
    <scope>IDENTIFICATION</scope>
</reference>
<dbReference type="EnsemblMetazoa" id="HelroT167826">
    <property type="protein sequence ID" value="HelroP167826"/>
    <property type="gene ID" value="HelroG167826"/>
</dbReference>
<dbReference type="EMBL" id="AMQM01002852">
    <property type="status" value="NOT_ANNOTATED_CDS"/>
    <property type="molecule type" value="Genomic_DNA"/>
</dbReference>
<reference evidence="3" key="1">
    <citation type="submission" date="2012-12" db="EMBL/GenBank/DDBJ databases">
        <authorList>
            <person name="Hellsten U."/>
            <person name="Grimwood J."/>
            <person name="Chapman J.A."/>
            <person name="Shapiro H."/>
            <person name="Aerts A."/>
            <person name="Otillar R.P."/>
            <person name="Terry A.Y."/>
            <person name="Boore J.L."/>
            <person name="Simakov O."/>
            <person name="Marletaz F."/>
            <person name="Cho S.-J."/>
            <person name="Edsinger-Gonzales E."/>
            <person name="Havlak P."/>
            <person name="Kuo D.-H."/>
            <person name="Larsson T."/>
            <person name="Lv J."/>
            <person name="Arendt D."/>
            <person name="Savage R."/>
            <person name="Osoegawa K."/>
            <person name="de Jong P."/>
            <person name="Lindberg D.R."/>
            <person name="Seaver E.C."/>
            <person name="Weisblat D.A."/>
            <person name="Putnam N.H."/>
            <person name="Grigoriev I.V."/>
            <person name="Rokhsar D.S."/>
        </authorList>
    </citation>
    <scope>NUCLEOTIDE SEQUENCE</scope>
</reference>
<evidence type="ECO:0000313" key="3">
    <source>
        <dbReference type="Proteomes" id="UP000015101"/>
    </source>
</evidence>
<organism evidence="2 3">
    <name type="scientific">Helobdella robusta</name>
    <name type="common">Californian leech</name>
    <dbReference type="NCBI Taxonomy" id="6412"/>
    <lineage>
        <taxon>Eukaryota</taxon>
        <taxon>Metazoa</taxon>
        <taxon>Spiralia</taxon>
        <taxon>Lophotrochozoa</taxon>
        <taxon>Annelida</taxon>
        <taxon>Clitellata</taxon>
        <taxon>Hirudinea</taxon>
        <taxon>Rhynchobdellida</taxon>
        <taxon>Glossiphoniidae</taxon>
        <taxon>Helobdella</taxon>
    </lineage>
</organism>
<dbReference type="CTD" id="20202095"/>
<protein>
    <submittedName>
        <fullName evidence="1 2">Uncharacterized protein</fullName>
    </submittedName>
</protein>
<accession>T1EZU5</accession>
<dbReference type="KEGG" id="hro:HELRODRAFT_167826"/>
<reference evidence="1 3" key="2">
    <citation type="journal article" date="2013" name="Nature">
        <title>Insights into bilaterian evolution from three spiralian genomes.</title>
        <authorList>
            <person name="Simakov O."/>
            <person name="Marletaz F."/>
            <person name="Cho S.J."/>
            <person name="Edsinger-Gonzales E."/>
            <person name="Havlak P."/>
            <person name="Hellsten U."/>
            <person name="Kuo D.H."/>
            <person name="Larsson T."/>
            <person name="Lv J."/>
            <person name="Arendt D."/>
            <person name="Savage R."/>
            <person name="Osoegawa K."/>
            <person name="de Jong P."/>
            <person name="Grimwood J."/>
            <person name="Chapman J.A."/>
            <person name="Shapiro H."/>
            <person name="Aerts A."/>
            <person name="Otillar R.P."/>
            <person name="Terry A.Y."/>
            <person name="Boore J.L."/>
            <person name="Grigoriev I.V."/>
            <person name="Lindberg D.R."/>
            <person name="Seaver E.C."/>
            <person name="Weisblat D.A."/>
            <person name="Putnam N.H."/>
            <person name="Rokhsar D.S."/>
        </authorList>
    </citation>
    <scope>NUCLEOTIDE SEQUENCE</scope>
</reference>